<dbReference type="AlphaFoldDB" id="A0A376RCA7"/>
<dbReference type="InterPro" id="IPR032466">
    <property type="entry name" value="Metal_Hydrolase"/>
</dbReference>
<protein>
    <submittedName>
        <fullName evidence="4">Protein</fullName>
    </submittedName>
</protein>
<keyword evidence="1" id="KW-0479">Metal-binding</keyword>
<evidence type="ECO:0000256" key="3">
    <source>
        <dbReference type="PROSITE-ProRule" id="PRU00679"/>
    </source>
</evidence>
<proteinExistence type="inferred from homology"/>
<evidence type="ECO:0000256" key="1">
    <source>
        <dbReference type="ARBA" id="ARBA00022723"/>
    </source>
</evidence>
<dbReference type="Gene3D" id="3.20.20.140">
    <property type="entry name" value="Metal-dependent hydrolases"/>
    <property type="match status" value="1"/>
</dbReference>
<evidence type="ECO:0000313" key="4">
    <source>
        <dbReference type="EMBL" id="STI15384.1"/>
    </source>
</evidence>
<name>A0A376RCA7_ECOLX</name>
<dbReference type="GO" id="GO:0008270">
    <property type="term" value="F:zinc ion binding"/>
    <property type="evidence" value="ECO:0007669"/>
    <property type="project" value="InterPro"/>
</dbReference>
<sequence>MVTGDLKDNLDNILKMIDLGAYVQFDTIGKNSYYPDEKRIAMLHALRDRGLLNRVMLSMDITRRSHLKANGGYGYDYLLTTFIPQLRQSGFSQADVDVMLRETPSHFSNKDRLMKKIGVAGLQREQIKKTIEATAPGSFEVFIHNDMEAAMKVKSGQLDYYIGACNTGAGAALSIAIAVIGYNKSCTIAKPGIKAKDEHIAKMIAEGKVAFGLSVEHVEHAIPMLINHLK</sequence>
<evidence type="ECO:0000313" key="5">
    <source>
        <dbReference type="Proteomes" id="UP000254159"/>
    </source>
</evidence>
<comment type="similarity">
    <text evidence="3">Belongs to the metallo-dependent hydrolases superfamily. Phosphotriesterase family.</text>
</comment>
<dbReference type="PANTHER" id="PTHR10819:SF3">
    <property type="entry name" value="PHOSPHOTRIESTERASE-RELATED PROTEIN"/>
    <property type="match status" value="1"/>
</dbReference>
<dbReference type="InterPro" id="IPR021238">
    <property type="entry name" value="DUF2620"/>
</dbReference>
<reference evidence="4 5" key="1">
    <citation type="submission" date="2018-06" db="EMBL/GenBank/DDBJ databases">
        <authorList>
            <consortium name="Pathogen Informatics"/>
            <person name="Doyle S."/>
        </authorList>
    </citation>
    <scope>NUCLEOTIDE SEQUENCE [LARGE SCALE GENOMIC DNA]</scope>
    <source>
        <strain evidence="4 5">NCTC10865</strain>
    </source>
</reference>
<evidence type="ECO:0000256" key="2">
    <source>
        <dbReference type="ARBA" id="ARBA00022801"/>
    </source>
</evidence>
<dbReference type="Pfam" id="PF10941">
    <property type="entry name" value="DUF2620"/>
    <property type="match status" value="1"/>
</dbReference>
<keyword evidence="2" id="KW-0378">Hydrolase</keyword>
<dbReference type="Proteomes" id="UP000254159">
    <property type="component" value="Unassembled WGS sequence"/>
</dbReference>
<dbReference type="SUPFAM" id="SSF51556">
    <property type="entry name" value="Metallo-dependent hydrolases"/>
    <property type="match status" value="1"/>
</dbReference>
<comment type="caution">
    <text evidence="3">Lacks conserved residue(s) required for the propagation of feature annotation.</text>
</comment>
<organism evidence="4 5">
    <name type="scientific">Escherichia coli</name>
    <dbReference type="NCBI Taxonomy" id="562"/>
    <lineage>
        <taxon>Bacteria</taxon>
        <taxon>Pseudomonadati</taxon>
        <taxon>Pseudomonadota</taxon>
        <taxon>Gammaproteobacteria</taxon>
        <taxon>Enterobacterales</taxon>
        <taxon>Enterobacteriaceae</taxon>
        <taxon>Escherichia</taxon>
    </lineage>
</organism>
<dbReference type="PANTHER" id="PTHR10819">
    <property type="entry name" value="PHOSPHOTRIESTERASE-RELATED"/>
    <property type="match status" value="1"/>
</dbReference>
<accession>A0A376RCA7</accession>
<dbReference type="Pfam" id="PF02126">
    <property type="entry name" value="PTE"/>
    <property type="match status" value="1"/>
</dbReference>
<gene>
    <name evidence="4" type="primary">yhfU</name>
    <name evidence="4" type="ORF">NCTC10865_00593</name>
</gene>
<dbReference type="PROSITE" id="PS51347">
    <property type="entry name" value="PHOSPHOTRIESTERASE_2"/>
    <property type="match status" value="1"/>
</dbReference>
<dbReference type="EMBL" id="UGCD01000002">
    <property type="protein sequence ID" value="STI15384.1"/>
    <property type="molecule type" value="Genomic_DNA"/>
</dbReference>
<dbReference type="InterPro" id="IPR001559">
    <property type="entry name" value="Phosphotriesterase"/>
</dbReference>
<dbReference type="GO" id="GO:0016787">
    <property type="term" value="F:hydrolase activity"/>
    <property type="evidence" value="ECO:0007669"/>
    <property type="project" value="UniProtKB-KW"/>
</dbReference>